<dbReference type="Pfam" id="PF01835">
    <property type="entry name" value="MG2"/>
    <property type="match status" value="1"/>
</dbReference>
<gene>
    <name evidence="2" type="ORF">SAMN05421739_10712</name>
</gene>
<sequence>MNLRQEPREHRHPAGKPFYLPAILALILCLSVSGKVAAQANGITSITQDLDAHRRKAPQEKLFLHLDRPVYACGETMWFKVYSVDGTLHRPLDLSKVAYVEVLDAGQRPVLQAKVALNDGTGNSSFILPASLSSGNYTVRAYTNWMKNAGPDFFFEQPVTIVNTFRQLEAPGTPQAPGYAVQFFPEGGHLVAGIPGKVAFKAVEKISGKGVAFTGELQDQSGGVIATFEPHKFGMGHFTFTPEKGMDYTAVITLGNGKTIRQALPAVQDRGYAMQLEEADAGSLKITVSQAGVQGARVYLLGHARQQVAVAEEAVVNEGKAIFLVEEDKLADGITHFTVFTPERQPVCERLYFKRPTQALQLELTANKSTYGTRDKVALDLMAQTAAGTASKANLSMAVYRLDSLQQSITGDIESYLWLTSDLKGSVENPGYYFSAAGTNDRQAMDNLMLTHGWSRFKWEDMIGKQPTPLQYLTEYNSHLIQGRVTHRTNGAPAPGIATYLSSPGKHIRLYNTISGTDGRVTFEAVNFFGERDIVVQSDFTKDSTYHFEIFSPFSDTYSARKLPALNLTEQLVQELTLRHVQTQVQHAFVGSRANGVMAASSDPTTFYGTPDERYFLDDYKRFRVMEEVMREYVPGVLVRRQSGRFRFMVMNRPFRSVFQNNPMVLLDGVPVFDIDKIMAFDPLQVQRLDVVTSRFLNRGQVYEGVVSYTTYKGDLGGFELNPKALLQAYEGLQLQREFYAPTYETPEQKQSRLADLRNLLHWEPELQLEIGQQQQTHFYTSDQTGTYLVVVQGLTEDGHIGSKVLTLRVVQPLVRK</sequence>
<dbReference type="Gene3D" id="2.60.40.1930">
    <property type="match status" value="1"/>
</dbReference>
<dbReference type="STRING" id="1436961.SAMN05421739_10712"/>
<feature type="domain" description="Macroglobulin" evidence="1">
    <location>
        <begin position="61"/>
        <end position="144"/>
    </location>
</feature>
<reference evidence="3" key="1">
    <citation type="submission" date="2016-10" db="EMBL/GenBank/DDBJ databases">
        <authorList>
            <person name="Varghese N."/>
            <person name="Submissions S."/>
        </authorList>
    </citation>
    <scope>NUCLEOTIDE SEQUENCE [LARGE SCALE GENOMIC DNA]</scope>
    <source>
        <strain evidence="3">LP51</strain>
    </source>
</reference>
<accession>A0A1I2Y105</accession>
<protein>
    <submittedName>
        <fullName evidence="2">MG2 domain-containing protein</fullName>
    </submittedName>
</protein>
<organism evidence="2 3">
    <name type="scientific">Pontibacter chinhatensis</name>
    <dbReference type="NCBI Taxonomy" id="1436961"/>
    <lineage>
        <taxon>Bacteria</taxon>
        <taxon>Pseudomonadati</taxon>
        <taxon>Bacteroidota</taxon>
        <taxon>Cytophagia</taxon>
        <taxon>Cytophagales</taxon>
        <taxon>Hymenobacteraceae</taxon>
        <taxon>Pontibacter</taxon>
    </lineage>
</organism>
<evidence type="ECO:0000313" key="3">
    <source>
        <dbReference type="Proteomes" id="UP000198724"/>
    </source>
</evidence>
<proteinExistence type="predicted"/>
<evidence type="ECO:0000313" key="2">
    <source>
        <dbReference type="EMBL" id="SFH19029.1"/>
    </source>
</evidence>
<dbReference type="EMBL" id="FOOT01000007">
    <property type="protein sequence ID" value="SFH19029.1"/>
    <property type="molecule type" value="Genomic_DNA"/>
</dbReference>
<dbReference type="RefSeq" id="WP_175491112.1">
    <property type="nucleotide sequence ID" value="NZ_FOOT01000007.1"/>
</dbReference>
<evidence type="ECO:0000259" key="1">
    <source>
        <dbReference type="Pfam" id="PF01835"/>
    </source>
</evidence>
<dbReference type="InterPro" id="IPR002890">
    <property type="entry name" value="MG2"/>
</dbReference>
<dbReference type="AlphaFoldDB" id="A0A1I2Y105"/>
<dbReference type="GO" id="GO:0004866">
    <property type="term" value="F:endopeptidase inhibitor activity"/>
    <property type="evidence" value="ECO:0007669"/>
    <property type="project" value="InterPro"/>
</dbReference>
<name>A0A1I2Y105_9BACT</name>
<keyword evidence="3" id="KW-1185">Reference proteome</keyword>
<dbReference type="Proteomes" id="UP000198724">
    <property type="component" value="Unassembled WGS sequence"/>
</dbReference>